<dbReference type="InterPro" id="IPR019267">
    <property type="entry name" value="CRISPR-assoc_Cas6_C"/>
</dbReference>
<protein>
    <recommendedName>
        <fullName evidence="1">CRISPR-associated protein Cas6 C-terminal domain-containing protein</fullName>
    </recommendedName>
</protein>
<keyword evidence="3" id="KW-1185">Reference proteome</keyword>
<dbReference type="Proteomes" id="UP000017127">
    <property type="component" value="Unassembled WGS sequence"/>
</dbReference>
<gene>
    <name evidence="2" type="ORF">M595_2333</name>
</gene>
<dbReference type="RefSeq" id="WP_023066185.1">
    <property type="nucleotide sequence ID" value="NZ_AUZM01000019.1"/>
</dbReference>
<sequence length="337" mass="38237">MTYTNDANPAISGINLLLRPVEIKTPQPSQKDWLKNLNYPPIWITHSQTDGVARVLPILPKACHYSTLVQAIYQQLTWDTFVEWQNSVHGISGVEINTQPLHTVEFSISAITPLSTRLGRGIHALFFRWIDIADSALAAELHQQSVPAFSLSIQSLYPRQLKVKINLFKPELLAPLLWGMSHDLGQQIRLGRIPCYLSNRAKLVRSSSFEALTQVPTQNVISLEFLSLTSFKQQQKIQPFPLPELVFGSLWRRWNHFAPTELQFPEIEWDGMVLSYDLKTQPLQMDEIKDMGAIGEVDYRFSCPQQARIATILAHFAEFSGVGRKTAMGMGEVELRE</sequence>
<feature type="domain" description="CRISPR-associated protein Cas6 C-terminal" evidence="1">
    <location>
        <begin position="223"/>
        <end position="333"/>
    </location>
</feature>
<evidence type="ECO:0000259" key="1">
    <source>
        <dbReference type="Pfam" id="PF10040"/>
    </source>
</evidence>
<dbReference type="Gene3D" id="3.30.70.1900">
    <property type="match status" value="1"/>
</dbReference>
<dbReference type="InterPro" id="IPR045747">
    <property type="entry name" value="CRISPR-assoc_prot_Cas6_N_sf"/>
</dbReference>
<reference evidence="2 3" key="1">
    <citation type="journal article" date="2013" name="Front. Microbiol.">
        <title>Comparative genomic analyses of the cyanobacterium, Lyngbya aestuarii BL J, a powerful hydrogen producer.</title>
        <authorList>
            <person name="Kothari A."/>
            <person name="Vaughn M."/>
            <person name="Garcia-Pichel F."/>
        </authorList>
    </citation>
    <scope>NUCLEOTIDE SEQUENCE [LARGE SCALE GENOMIC DNA]</scope>
    <source>
        <strain evidence="2 3">BL J</strain>
    </source>
</reference>
<accession>U7QKA4</accession>
<evidence type="ECO:0000313" key="2">
    <source>
        <dbReference type="EMBL" id="ERT07707.1"/>
    </source>
</evidence>
<dbReference type="Pfam" id="PF10040">
    <property type="entry name" value="CRISPR_Cas6"/>
    <property type="match status" value="1"/>
</dbReference>
<dbReference type="PATRIC" id="fig|1348334.3.peg.2264"/>
<dbReference type="Gene3D" id="3.30.70.1890">
    <property type="match status" value="1"/>
</dbReference>
<evidence type="ECO:0000313" key="3">
    <source>
        <dbReference type="Proteomes" id="UP000017127"/>
    </source>
</evidence>
<dbReference type="AlphaFoldDB" id="U7QKA4"/>
<dbReference type="OrthoDB" id="3469084at2"/>
<dbReference type="CDD" id="cd21141">
    <property type="entry name" value="Cas6_III-like"/>
    <property type="match status" value="1"/>
</dbReference>
<comment type="caution">
    <text evidence="2">The sequence shown here is derived from an EMBL/GenBank/DDBJ whole genome shotgun (WGS) entry which is preliminary data.</text>
</comment>
<proteinExistence type="predicted"/>
<dbReference type="EMBL" id="AUZM01000019">
    <property type="protein sequence ID" value="ERT07707.1"/>
    <property type="molecule type" value="Genomic_DNA"/>
</dbReference>
<name>U7QKA4_9CYAN</name>
<organism evidence="2 3">
    <name type="scientific">Lyngbya aestuarii BL J</name>
    <dbReference type="NCBI Taxonomy" id="1348334"/>
    <lineage>
        <taxon>Bacteria</taxon>
        <taxon>Bacillati</taxon>
        <taxon>Cyanobacteriota</taxon>
        <taxon>Cyanophyceae</taxon>
        <taxon>Oscillatoriophycideae</taxon>
        <taxon>Oscillatoriales</taxon>
        <taxon>Microcoleaceae</taxon>
        <taxon>Lyngbya</taxon>
    </lineage>
</organism>